<keyword evidence="1" id="KW-1133">Transmembrane helix</keyword>
<gene>
    <name evidence="2" type="ORF">KDK95_01425</name>
</gene>
<accession>A0A941E7N6</accession>
<comment type="caution">
    <text evidence="2">The sequence shown here is derived from an EMBL/GenBank/DDBJ whole genome shotgun (WGS) entry which is preliminary data.</text>
</comment>
<keyword evidence="1" id="KW-0472">Membrane</keyword>
<dbReference type="EMBL" id="JAGSOH010000002">
    <property type="protein sequence ID" value="MBR7824950.1"/>
    <property type="molecule type" value="Genomic_DNA"/>
</dbReference>
<dbReference type="AlphaFoldDB" id="A0A941E7N6"/>
<reference evidence="2" key="1">
    <citation type="submission" date="2021-04" db="EMBL/GenBank/DDBJ databases">
        <title>Genome based classification of Actinospica acidithermotolerans sp. nov., an actinobacterium isolated from an Indonesian hot spring.</title>
        <authorList>
            <person name="Kusuma A.B."/>
            <person name="Putra K.E."/>
            <person name="Nafisah S."/>
            <person name="Loh J."/>
            <person name="Nouioui I."/>
            <person name="Goodfellow M."/>
        </authorList>
    </citation>
    <scope>NUCLEOTIDE SEQUENCE</scope>
    <source>
        <strain evidence="2">MGRD01-02</strain>
    </source>
</reference>
<organism evidence="2 3">
    <name type="scientific">Actinospica acidithermotolerans</name>
    <dbReference type="NCBI Taxonomy" id="2828514"/>
    <lineage>
        <taxon>Bacteria</taxon>
        <taxon>Bacillati</taxon>
        <taxon>Actinomycetota</taxon>
        <taxon>Actinomycetes</taxon>
        <taxon>Catenulisporales</taxon>
        <taxon>Actinospicaceae</taxon>
        <taxon>Actinospica</taxon>
    </lineage>
</organism>
<evidence type="ECO:0000313" key="3">
    <source>
        <dbReference type="Proteomes" id="UP000676325"/>
    </source>
</evidence>
<evidence type="ECO:0000313" key="2">
    <source>
        <dbReference type="EMBL" id="MBR7824950.1"/>
    </source>
</evidence>
<evidence type="ECO:0000256" key="1">
    <source>
        <dbReference type="SAM" id="Phobius"/>
    </source>
</evidence>
<keyword evidence="1" id="KW-0812">Transmembrane</keyword>
<proteinExistence type="predicted"/>
<name>A0A941E7N6_9ACTN</name>
<sequence length="65" mass="7048">MGAHLLGIPLAFFFCALAWMLERSRRVSPLDAWILFLAGFYLNGTGLGNFLSETVNAVMTAIGGK</sequence>
<feature type="transmembrane region" description="Helical" evidence="1">
    <location>
        <begin position="6"/>
        <end position="21"/>
    </location>
</feature>
<dbReference type="RefSeq" id="WP_212516101.1">
    <property type="nucleotide sequence ID" value="NZ_JAGSOH010000002.1"/>
</dbReference>
<keyword evidence="3" id="KW-1185">Reference proteome</keyword>
<dbReference type="Proteomes" id="UP000676325">
    <property type="component" value="Unassembled WGS sequence"/>
</dbReference>
<protein>
    <submittedName>
        <fullName evidence="2">Uncharacterized protein</fullName>
    </submittedName>
</protein>
<feature type="transmembrane region" description="Helical" evidence="1">
    <location>
        <begin position="33"/>
        <end position="51"/>
    </location>
</feature>